<dbReference type="GO" id="GO:0016887">
    <property type="term" value="F:ATP hydrolysis activity"/>
    <property type="evidence" value="ECO:0007669"/>
    <property type="project" value="TreeGrafter"/>
</dbReference>
<feature type="non-terminal residue" evidence="4">
    <location>
        <position position="1"/>
    </location>
</feature>
<dbReference type="AlphaFoldDB" id="X1UNC1"/>
<dbReference type="Pfam" id="PF00437">
    <property type="entry name" value="T2SSE"/>
    <property type="match status" value="1"/>
</dbReference>
<evidence type="ECO:0000259" key="3">
    <source>
        <dbReference type="Pfam" id="PF00437"/>
    </source>
</evidence>
<dbReference type="InterPro" id="IPR001482">
    <property type="entry name" value="T2SS/T4SS_dom"/>
</dbReference>
<dbReference type="Gene3D" id="3.40.50.300">
    <property type="entry name" value="P-loop containing nucleotide triphosphate hydrolases"/>
    <property type="match status" value="1"/>
</dbReference>
<dbReference type="PANTHER" id="PTHR30258">
    <property type="entry name" value="TYPE II SECRETION SYSTEM PROTEIN GSPE-RELATED"/>
    <property type="match status" value="1"/>
</dbReference>
<gene>
    <name evidence="4" type="ORF">S12H4_55037</name>
</gene>
<proteinExistence type="predicted"/>
<evidence type="ECO:0000256" key="2">
    <source>
        <dbReference type="ARBA" id="ARBA00022840"/>
    </source>
</evidence>
<reference evidence="4" key="1">
    <citation type="journal article" date="2014" name="Front. Microbiol.">
        <title>High frequency of phylogenetically diverse reductive dehalogenase-homologous genes in deep subseafloor sedimentary metagenomes.</title>
        <authorList>
            <person name="Kawai M."/>
            <person name="Futagami T."/>
            <person name="Toyoda A."/>
            <person name="Takaki Y."/>
            <person name="Nishi S."/>
            <person name="Hori S."/>
            <person name="Arai W."/>
            <person name="Tsubouchi T."/>
            <person name="Morono Y."/>
            <person name="Uchiyama I."/>
            <person name="Ito T."/>
            <person name="Fujiyama A."/>
            <person name="Inagaki F."/>
            <person name="Takami H."/>
        </authorList>
    </citation>
    <scope>NUCLEOTIDE SEQUENCE</scope>
    <source>
        <strain evidence="4">Expedition CK06-06</strain>
    </source>
</reference>
<comment type="caution">
    <text evidence="4">The sequence shown here is derived from an EMBL/GenBank/DDBJ whole genome shotgun (WGS) entry which is preliminary data.</text>
</comment>
<evidence type="ECO:0000256" key="1">
    <source>
        <dbReference type="ARBA" id="ARBA00022741"/>
    </source>
</evidence>
<dbReference type="PANTHER" id="PTHR30258:SF3">
    <property type="entry name" value="SLL1921 PROTEIN"/>
    <property type="match status" value="1"/>
</dbReference>
<dbReference type="InterPro" id="IPR027417">
    <property type="entry name" value="P-loop_NTPase"/>
</dbReference>
<dbReference type="GO" id="GO:0005524">
    <property type="term" value="F:ATP binding"/>
    <property type="evidence" value="ECO:0007669"/>
    <property type="project" value="UniProtKB-KW"/>
</dbReference>
<dbReference type="EMBL" id="BARW01035258">
    <property type="protein sequence ID" value="GAJ18989.1"/>
    <property type="molecule type" value="Genomic_DNA"/>
</dbReference>
<dbReference type="SUPFAM" id="SSF52540">
    <property type="entry name" value="P-loop containing nucleoside triphosphate hydrolases"/>
    <property type="match status" value="1"/>
</dbReference>
<organism evidence="4">
    <name type="scientific">marine sediment metagenome</name>
    <dbReference type="NCBI Taxonomy" id="412755"/>
    <lineage>
        <taxon>unclassified sequences</taxon>
        <taxon>metagenomes</taxon>
        <taxon>ecological metagenomes</taxon>
    </lineage>
</organism>
<accession>X1UNC1</accession>
<keyword evidence="2" id="KW-0067">ATP-binding</keyword>
<name>X1UNC1_9ZZZZ</name>
<dbReference type="GO" id="GO:0005886">
    <property type="term" value="C:plasma membrane"/>
    <property type="evidence" value="ECO:0007669"/>
    <property type="project" value="TreeGrafter"/>
</dbReference>
<evidence type="ECO:0000313" key="4">
    <source>
        <dbReference type="EMBL" id="GAJ18989.1"/>
    </source>
</evidence>
<keyword evidence="1" id="KW-0547">Nucleotide-binding</keyword>
<sequence length="127" mass="14341">LISSSLLACLAQRLVRHICPDCRTDFYPPKNVLKELGLDESKQIRFSRGKGCSSCYDSGFKGRLGIYELLMMQEELQNLILENPSIDALQNYLKSTGTRNLKEYGYEKVMAGLTTIEEVQRVATVES</sequence>
<feature type="domain" description="Bacterial type II secretion system protein E" evidence="3">
    <location>
        <begin position="2"/>
        <end position="121"/>
    </location>
</feature>
<protein>
    <recommendedName>
        <fullName evidence="3">Bacterial type II secretion system protein E domain-containing protein</fullName>
    </recommendedName>
</protein>